<feature type="chain" id="PRO_5032308297" evidence="3">
    <location>
        <begin position="25"/>
        <end position="443"/>
    </location>
</feature>
<dbReference type="SUPFAM" id="SSF53187">
    <property type="entry name" value="Zn-dependent exopeptidases"/>
    <property type="match status" value="1"/>
</dbReference>
<evidence type="ECO:0000313" key="5">
    <source>
        <dbReference type="EMBL" id="MXO53196.1"/>
    </source>
</evidence>
<feature type="domain" description="Peptidase M20 dimerisation" evidence="4">
    <location>
        <begin position="217"/>
        <end position="311"/>
    </location>
</feature>
<evidence type="ECO:0000256" key="1">
    <source>
        <dbReference type="ARBA" id="ARBA00022801"/>
    </source>
</evidence>
<dbReference type="Gene3D" id="3.40.630.10">
    <property type="entry name" value="Zn peptidases"/>
    <property type="match status" value="1"/>
</dbReference>
<dbReference type="GO" id="GO:0019877">
    <property type="term" value="P:diaminopimelate biosynthetic process"/>
    <property type="evidence" value="ECO:0007669"/>
    <property type="project" value="UniProtKB-ARBA"/>
</dbReference>
<dbReference type="NCBIfam" id="TIGR01891">
    <property type="entry name" value="amidohydrolases"/>
    <property type="match status" value="1"/>
</dbReference>
<dbReference type="OrthoDB" id="9777385at2"/>
<keyword evidence="2" id="KW-0479">Metal-binding</keyword>
<keyword evidence="3" id="KW-0732">Signal</keyword>
<evidence type="ECO:0000259" key="4">
    <source>
        <dbReference type="Pfam" id="PF07687"/>
    </source>
</evidence>
<reference evidence="5 6" key="1">
    <citation type="submission" date="2019-12" db="EMBL/GenBank/DDBJ databases">
        <title>Genomic-based taxomic classification of the family Erythrobacteraceae.</title>
        <authorList>
            <person name="Xu L."/>
        </authorList>
    </citation>
    <scope>NUCLEOTIDE SEQUENCE [LARGE SCALE GENOMIC DNA]</scope>
    <source>
        <strain evidence="5 6">JCM 17468</strain>
    </source>
</reference>
<evidence type="ECO:0000313" key="6">
    <source>
        <dbReference type="Proteomes" id="UP000430272"/>
    </source>
</evidence>
<accession>A0A844Y5T2</accession>
<dbReference type="Proteomes" id="UP000430272">
    <property type="component" value="Unassembled WGS sequence"/>
</dbReference>
<dbReference type="Gene3D" id="3.30.70.360">
    <property type="match status" value="1"/>
</dbReference>
<dbReference type="InterPro" id="IPR002933">
    <property type="entry name" value="Peptidase_M20"/>
</dbReference>
<dbReference type="InterPro" id="IPR036264">
    <property type="entry name" value="Bact_exopeptidase_dim_dom"/>
</dbReference>
<dbReference type="PIRSF" id="PIRSF005962">
    <property type="entry name" value="Pept_M20D_amidohydro"/>
    <property type="match status" value="1"/>
</dbReference>
<keyword evidence="6" id="KW-1185">Reference proteome</keyword>
<dbReference type="FunFam" id="3.30.70.360:FF:000001">
    <property type="entry name" value="N-acetyldiaminopimelate deacetylase"/>
    <property type="match status" value="1"/>
</dbReference>
<feature type="signal peptide" evidence="3">
    <location>
        <begin position="1"/>
        <end position="24"/>
    </location>
</feature>
<feature type="binding site" evidence="2">
    <location>
        <position position="133"/>
    </location>
    <ligand>
        <name>Mn(2+)</name>
        <dbReference type="ChEBI" id="CHEBI:29035"/>
        <label>2</label>
    </ligand>
</feature>
<feature type="binding site" evidence="2">
    <location>
        <position position="135"/>
    </location>
    <ligand>
        <name>Mn(2+)</name>
        <dbReference type="ChEBI" id="CHEBI:29035"/>
        <label>2</label>
    </ligand>
</feature>
<organism evidence="5 6">
    <name type="scientific">Qipengyuania pelagi</name>
    <dbReference type="NCBI Taxonomy" id="994320"/>
    <lineage>
        <taxon>Bacteria</taxon>
        <taxon>Pseudomonadati</taxon>
        <taxon>Pseudomonadota</taxon>
        <taxon>Alphaproteobacteria</taxon>
        <taxon>Sphingomonadales</taxon>
        <taxon>Erythrobacteraceae</taxon>
        <taxon>Qipengyuania</taxon>
    </lineage>
</organism>
<feature type="binding site" evidence="2">
    <location>
        <position position="169"/>
    </location>
    <ligand>
        <name>Mn(2+)</name>
        <dbReference type="ChEBI" id="CHEBI:29035"/>
        <label>2</label>
    </ligand>
</feature>
<dbReference type="InterPro" id="IPR017439">
    <property type="entry name" value="Amidohydrolase"/>
</dbReference>
<evidence type="ECO:0000256" key="3">
    <source>
        <dbReference type="SAM" id="SignalP"/>
    </source>
</evidence>
<evidence type="ECO:0000256" key="2">
    <source>
        <dbReference type="PIRSR" id="PIRSR005962-1"/>
    </source>
</evidence>
<feature type="binding site" evidence="2">
    <location>
        <position position="413"/>
    </location>
    <ligand>
        <name>Mn(2+)</name>
        <dbReference type="ChEBI" id="CHEBI:29035"/>
        <label>2</label>
    </ligand>
</feature>
<dbReference type="RefSeq" id="WP_160660078.1">
    <property type="nucleotide sequence ID" value="NZ_BAABDV010000001.1"/>
</dbReference>
<comment type="cofactor">
    <cofactor evidence="2">
        <name>Mn(2+)</name>
        <dbReference type="ChEBI" id="CHEBI:29035"/>
    </cofactor>
    <text evidence="2">The Mn(2+) ion enhances activity.</text>
</comment>
<dbReference type="Pfam" id="PF07687">
    <property type="entry name" value="M20_dimer"/>
    <property type="match status" value="1"/>
</dbReference>
<dbReference type="AlphaFoldDB" id="A0A844Y5T2"/>
<dbReference type="PANTHER" id="PTHR11014:SF63">
    <property type="entry name" value="METALLOPEPTIDASE, PUTATIVE (AFU_ORTHOLOGUE AFUA_6G09600)-RELATED"/>
    <property type="match status" value="1"/>
</dbReference>
<dbReference type="InterPro" id="IPR011650">
    <property type="entry name" value="Peptidase_M20_dimer"/>
</dbReference>
<gene>
    <name evidence="5" type="ORF">GRI47_04135</name>
</gene>
<keyword evidence="1 5" id="KW-0378">Hydrolase</keyword>
<dbReference type="Pfam" id="PF01546">
    <property type="entry name" value="Peptidase_M20"/>
    <property type="match status" value="1"/>
</dbReference>
<dbReference type="EMBL" id="WTYD01000001">
    <property type="protein sequence ID" value="MXO53196.1"/>
    <property type="molecule type" value="Genomic_DNA"/>
</dbReference>
<keyword evidence="2" id="KW-0464">Manganese</keyword>
<dbReference type="GO" id="GO:0046872">
    <property type="term" value="F:metal ion binding"/>
    <property type="evidence" value="ECO:0007669"/>
    <property type="project" value="UniProtKB-KW"/>
</dbReference>
<feature type="binding site" evidence="2">
    <location>
        <position position="196"/>
    </location>
    <ligand>
        <name>Mn(2+)</name>
        <dbReference type="ChEBI" id="CHEBI:29035"/>
        <label>2</label>
    </ligand>
</feature>
<comment type="caution">
    <text evidence="5">The sequence shown here is derived from an EMBL/GenBank/DDBJ whole genome shotgun (WGS) entry which is preliminary data.</text>
</comment>
<dbReference type="GO" id="GO:0050118">
    <property type="term" value="F:N-acetyldiaminopimelate deacetylase activity"/>
    <property type="evidence" value="ECO:0007669"/>
    <property type="project" value="UniProtKB-ARBA"/>
</dbReference>
<sequence>MKLKTTFFAGIAALAMAAPAAVSAQDLRAGVAEDMPGLMELYRDLHANPELSFEEHKTAAKLAKRMRDLGFEVTEGVGRTGVVSVMRNGDGPTVLLRADMDGLPVVEQTGLPFASKVVATPASGVTTGVMHACGHDTHMAGFIGAAQQLVDHKDQWQGTLVMVLQPAEELGLGALAMLEDGLYTRFPKPDYALAFHDAAAPAPAGTIGFTPGYALANVESVDITVKGVGGHGAYPHTTVDPIVLASNMVMQFQTIVSRNSSPLDPAVITVGSFHSGAKHNIISDEAKLQLTVRSYSDESRKLLLDGIRRVARGAAMTAGLPEELMPVVTVEDPYTPSTFNDPDFTQARAAAFRDRFGEARVMEWPAVMGGEDFSQFRRAAPDDVESMIFWISGTPAPMLQALQENGTPLPSLHSPFWAPDAEAVIATGAEAMAGAAMDLMPKS</sequence>
<proteinExistence type="predicted"/>
<protein>
    <submittedName>
        <fullName evidence="5">Amidohydrolase</fullName>
    </submittedName>
</protein>
<dbReference type="SUPFAM" id="SSF55031">
    <property type="entry name" value="Bacterial exopeptidase dimerisation domain"/>
    <property type="match status" value="1"/>
</dbReference>
<name>A0A844Y5T2_9SPHN</name>
<dbReference type="PANTHER" id="PTHR11014">
    <property type="entry name" value="PEPTIDASE M20 FAMILY MEMBER"/>
    <property type="match status" value="1"/>
</dbReference>